<dbReference type="PANTHER" id="PTHR32089:SF112">
    <property type="entry name" value="LYSOZYME-LIKE PROTEIN-RELATED"/>
    <property type="match status" value="1"/>
</dbReference>
<evidence type="ECO:0000313" key="15">
    <source>
        <dbReference type="Proteomes" id="UP000000256"/>
    </source>
</evidence>
<evidence type="ECO:0000256" key="9">
    <source>
        <dbReference type="PROSITE-ProRule" id="PRU00284"/>
    </source>
</evidence>
<keyword evidence="7 9" id="KW-0807">Transducer</keyword>
<organism evidence="14 15">
    <name type="scientific">Caldicellulosiruptor saccharolyticus (strain ATCC 43494 / DSM 8903 / Tp8T 6331)</name>
    <dbReference type="NCBI Taxonomy" id="351627"/>
    <lineage>
        <taxon>Bacteria</taxon>
        <taxon>Bacillati</taxon>
        <taxon>Bacillota</taxon>
        <taxon>Bacillota incertae sedis</taxon>
        <taxon>Caldicellulosiruptorales</taxon>
        <taxon>Caldicellulosiruptoraceae</taxon>
        <taxon>Caldicellulosiruptor</taxon>
    </lineage>
</organism>
<protein>
    <submittedName>
        <fullName evidence="14">Methyl-accepting chemotaxis sensory transducer</fullName>
    </submittedName>
</protein>
<keyword evidence="3" id="KW-0145">Chemotaxis</keyword>
<dbReference type="GO" id="GO:0005886">
    <property type="term" value="C:plasma membrane"/>
    <property type="evidence" value="ECO:0007669"/>
    <property type="project" value="UniProtKB-SubCell"/>
</dbReference>
<feature type="domain" description="HAMP" evidence="13">
    <location>
        <begin position="370"/>
        <end position="422"/>
    </location>
</feature>
<dbReference type="PROSITE" id="PS50111">
    <property type="entry name" value="CHEMOTAXIS_TRANSDUC_2"/>
    <property type="match status" value="1"/>
</dbReference>
<keyword evidence="10" id="KW-0175">Coiled coil</keyword>
<gene>
    <name evidence="14" type="ordered locus">Csac_0398</name>
</gene>
<dbReference type="RefSeq" id="WP_011915991.1">
    <property type="nucleotide sequence ID" value="NC_009437.1"/>
</dbReference>
<dbReference type="PROSITE" id="PS50885">
    <property type="entry name" value="HAMP"/>
    <property type="match status" value="1"/>
</dbReference>
<dbReference type="eggNOG" id="COG0840">
    <property type="taxonomic scope" value="Bacteria"/>
</dbReference>
<dbReference type="GO" id="GO:0007165">
    <property type="term" value="P:signal transduction"/>
    <property type="evidence" value="ECO:0007669"/>
    <property type="project" value="UniProtKB-KW"/>
</dbReference>
<dbReference type="PANTHER" id="PTHR32089">
    <property type="entry name" value="METHYL-ACCEPTING CHEMOTAXIS PROTEIN MCPB"/>
    <property type="match status" value="1"/>
</dbReference>
<dbReference type="Gene3D" id="1.10.287.950">
    <property type="entry name" value="Methyl-accepting chemotaxis protein"/>
    <property type="match status" value="1"/>
</dbReference>
<dbReference type="AlphaFoldDB" id="A4XGK2"/>
<dbReference type="InterPro" id="IPR033479">
    <property type="entry name" value="dCache_1"/>
</dbReference>
<keyword evidence="15" id="KW-1185">Reference proteome</keyword>
<dbReference type="InterPro" id="IPR004089">
    <property type="entry name" value="MCPsignal_dom"/>
</dbReference>
<evidence type="ECO:0000256" key="10">
    <source>
        <dbReference type="SAM" id="Coils"/>
    </source>
</evidence>
<evidence type="ECO:0000259" key="13">
    <source>
        <dbReference type="PROSITE" id="PS50885"/>
    </source>
</evidence>
<evidence type="ECO:0000259" key="12">
    <source>
        <dbReference type="PROSITE" id="PS50111"/>
    </source>
</evidence>
<comment type="subcellular location">
    <subcellularLocation>
        <location evidence="1">Cell membrane</location>
        <topology evidence="1">Multi-pass membrane protein</topology>
    </subcellularLocation>
</comment>
<evidence type="ECO:0000256" key="8">
    <source>
        <dbReference type="ARBA" id="ARBA00029447"/>
    </source>
</evidence>
<evidence type="ECO:0000256" key="2">
    <source>
        <dbReference type="ARBA" id="ARBA00022475"/>
    </source>
</evidence>
<dbReference type="EMBL" id="CP000679">
    <property type="protein sequence ID" value="ABP66037.1"/>
    <property type="molecule type" value="Genomic_DNA"/>
</dbReference>
<feature type="domain" description="Methyl-accepting transducer" evidence="12">
    <location>
        <begin position="441"/>
        <end position="698"/>
    </location>
</feature>
<dbReference type="Pfam" id="PF02743">
    <property type="entry name" value="dCache_1"/>
    <property type="match status" value="1"/>
</dbReference>
<keyword evidence="6 11" id="KW-0472">Membrane</keyword>
<dbReference type="Gene3D" id="6.10.340.10">
    <property type="match status" value="1"/>
</dbReference>
<dbReference type="STRING" id="351627.Csac_0398"/>
<evidence type="ECO:0000256" key="4">
    <source>
        <dbReference type="ARBA" id="ARBA00022692"/>
    </source>
</evidence>
<dbReference type="Gene3D" id="3.30.450.20">
    <property type="entry name" value="PAS domain"/>
    <property type="match status" value="1"/>
</dbReference>
<comment type="similarity">
    <text evidence="8">Belongs to the methyl-accepting chemotaxis (MCP) protein family.</text>
</comment>
<keyword evidence="2" id="KW-1003">Cell membrane</keyword>
<evidence type="ECO:0000256" key="3">
    <source>
        <dbReference type="ARBA" id="ARBA00022500"/>
    </source>
</evidence>
<dbReference type="InterPro" id="IPR003660">
    <property type="entry name" value="HAMP_dom"/>
</dbReference>
<dbReference type="SMART" id="SM00304">
    <property type="entry name" value="HAMP"/>
    <property type="match status" value="1"/>
</dbReference>
<keyword evidence="5 11" id="KW-1133">Transmembrane helix</keyword>
<evidence type="ECO:0000256" key="7">
    <source>
        <dbReference type="ARBA" id="ARBA00023224"/>
    </source>
</evidence>
<dbReference type="SMART" id="SM00283">
    <property type="entry name" value="MA"/>
    <property type="match status" value="1"/>
</dbReference>
<reference evidence="14 15" key="1">
    <citation type="journal article" date="2008" name="Appl. Environ. Microbiol.">
        <title>Hydrogenomics of the extremely thermophilic bacterium Caldicellulosiruptor saccharolyticus.</title>
        <authorList>
            <person name="van de Werken H.J."/>
            <person name="Verhaart M.R."/>
            <person name="VanFossen A.L."/>
            <person name="Willquist K."/>
            <person name="Lewis D.L."/>
            <person name="Nichols J.D."/>
            <person name="Goorissen H.P."/>
            <person name="Mongodin E.F."/>
            <person name="Nelson K.E."/>
            <person name="van Niel E.W."/>
            <person name="Stams A.J."/>
            <person name="Ward D.E."/>
            <person name="de Vos W.M."/>
            <person name="van der Oost J."/>
            <person name="Kelly R.M."/>
            <person name="Kengen S.W."/>
        </authorList>
    </citation>
    <scope>NUCLEOTIDE SEQUENCE [LARGE SCALE GENOMIC DNA]</scope>
    <source>
        <strain evidence="15">ATCC 43494 / DSM 8903 / Tp8T 6331</strain>
    </source>
</reference>
<feature type="coiled-coil region" evidence="10">
    <location>
        <begin position="684"/>
        <end position="721"/>
    </location>
</feature>
<keyword evidence="4 11" id="KW-0812">Transmembrane</keyword>
<evidence type="ECO:0000256" key="11">
    <source>
        <dbReference type="SAM" id="Phobius"/>
    </source>
</evidence>
<feature type="transmembrane region" description="Helical" evidence="11">
    <location>
        <begin position="348"/>
        <end position="370"/>
    </location>
</feature>
<dbReference type="Pfam" id="PF00015">
    <property type="entry name" value="MCPsignal"/>
    <property type="match status" value="1"/>
</dbReference>
<evidence type="ECO:0000256" key="1">
    <source>
        <dbReference type="ARBA" id="ARBA00004651"/>
    </source>
</evidence>
<dbReference type="KEGG" id="csc:Csac_0398"/>
<dbReference type="Proteomes" id="UP000000256">
    <property type="component" value="Chromosome"/>
</dbReference>
<proteinExistence type="inferred from homology"/>
<dbReference type="Pfam" id="PF00672">
    <property type="entry name" value="HAMP"/>
    <property type="match status" value="1"/>
</dbReference>
<feature type="transmembrane region" description="Helical" evidence="11">
    <location>
        <begin position="34"/>
        <end position="58"/>
    </location>
</feature>
<sequence>MIMKKQSLQDMREKTSKVKEKKKIFIHGGLARKVIALILSILLIPIVIINMFSLRIAVSSVLNESQKSYITAVSTASQYFQTIFKSAREQIMEIISNEIIQQLYSSSKQAGLSDNERRQIKSNASKLLQNVLATNQMFSGVYLIADKERSLFLPYFPIEYLDFFKIKLTKWWKKITEKETSFFIESLETSEPIILESHKEAFDEMAEKHSQKLAQYAFSVGIYFRDVTSDENTGVAILDISEAWLRETLQNNRLSKDGGYMLMVSPAGKIIIPSLWDVTMKSIPTSNTPFIFKVIHNTKKGIMEGAFQTMFDGRFFLVTYAKIPEYEWIIVGMVPLNLIISSAKKLELIIVLLTVVFAIIAVVIGIYFVLKMTKDIEKIADIFAVAEKGDFTVEVNIRRRDEIGMLSQSFNKMVRNMKTLVEKGIKLSNKIGYALNILNDMTTRTAIASNEVGGAIQNVAKGAESQAKEATRIVETIAKFTEKIGEIVGAANKMKELSQNVLELSKKGSDTVSALGTVNTQTVNVTTELIKNIQQLSESSLLIEKIIKFLSTISGETKLLALNASIEAARVGNTGSGFKVVASEIRKLADQSKESTREVEVIVERVIEQTKDAQYVANKMEMIIEQQNEAVRKVAHAFEEIRGAIDQLFKEITKVTDSLEMIDKEKGVILRSVENISAISQETAASTEEVLAATEEQLEAIERIREMAEQLNTLSKDLLEAMKVFKI</sequence>
<dbReference type="GO" id="GO:0006935">
    <property type="term" value="P:chemotaxis"/>
    <property type="evidence" value="ECO:0007669"/>
    <property type="project" value="UniProtKB-KW"/>
</dbReference>
<evidence type="ECO:0000256" key="6">
    <source>
        <dbReference type="ARBA" id="ARBA00023136"/>
    </source>
</evidence>
<name>A4XGK2_CALS8</name>
<evidence type="ECO:0000256" key="5">
    <source>
        <dbReference type="ARBA" id="ARBA00022989"/>
    </source>
</evidence>
<dbReference type="SUPFAM" id="SSF58104">
    <property type="entry name" value="Methyl-accepting chemotaxis protein (MCP) signaling domain"/>
    <property type="match status" value="1"/>
</dbReference>
<dbReference type="CDD" id="cd18774">
    <property type="entry name" value="PDC2_HK_sensor"/>
    <property type="match status" value="1"/>
</dbReference>
<accession>A4XGK2</accession>
<evidence type="ECO:0000313" key="14">
    <source>
        <dbReference type="EMBL" id="ABP66037.1"/>
    </source>
</evidence>
<dbReference type="HOGENOM" id="CLU_000445_107_19_9"/>
<dbReference type="CDD" id="cd06225">
    <property type="entry name" value="HAMP"/>
    <property type="match status" value="1"/>
</dbReference>